<gene>
    <name evidence="2" type="primary">AVEN_62221_1</name>
    <name evidence="2" type="ORF">CDAR_16921</name>
</gene>
<name>A0AAV4PNM3_9ARAC</name>
<keyword evidence="3" id="KW-1185">Reference proteome</keyword>
<reference evidence="2 3" key="1">
    <citation type="submission" date="2021-06" db="EMBL/GenBank/DDBJ databases">
        <title>Caerostris darwini draft genome.</title>
        <authorList>
            <person name="Kono N."/>
            <person name="Arakawa K."/>
        </authorList>
    </citation>
    <scope>NUCLEOTIDE SEQUENCE [LARGE SCALE GENOMIC DNA]</scope>
</reference>
<dbReference type="AlphaFoldDB" id="A0AAV4PNM3"/>
<organism evidence="2 3">
    <name type="scientific">Caerostris darwini</name>
    <dbReference type="NCBI Taxonomy" id="1538125"/>
    <lineage>
        <taxon>Eukaryota</taxon>
        <taxon>Metazoa</taxon>
        <taxon>Ecdysozoa</taxon>
        <taxon>Arthropoda</taxon>
        <taxon>Chelicerata</taxon>
        <taxon>Arachnida</taxon>
        <taxon>Araneae</taxon>
        <taxon>Araneomorphae</taxon>
        <taxon>Entelegynae</taxon>
        <taxon>Araneoidea</taxon>
        <taxon>Araneidae</taxon>
        <taxon>Caerostris</taxon>
    </lineage>
</organism>
<evidence type="ECO:0000313" key="3">
    <source>
        <dbReference type="Proteomes" id="UP001054837"/>
    </source>
</evidence>
<accession>A0AAV4PNM3</accession>
<proteinExistence type="predicted"/>
<evidence type="ECO:0000256" key="1">
    <source>
        <dbReference type="SAM" id="Phobius"/>
    </source>
</evidence>
<comment type="caution">
    <text evidence="2">The sequence shown here is derived from an EMBL/GenBank/DDBJ whole genome shotgun (WGS) entry which is preliminary data.</text>
</comment>
<dbReference type="Proteomes" id="UP001054837">
    <property type="component" value="Unassembled WGS sequence"/>
</dbReference>
<protein>
    <submittedName>
        <fullName evidence="2">Uncharacterized protein</fullName>
    </submittedName>
</protein>
<keyword evidence="1" id="KW-1133">Transmembrane helix</keyword>
<dbReference type="EMBL" id="BPLQ01003131">
    <property type="protein sequence ID" value="GIX98269.1"/>
    <property type="molecule type" value="Genomic_DNA"/>
</dbReference>
<keyword evidence="1" id="KW-0472">Membrane</keyword>
<keyword evidence="1" id="KW-0812">Transmembrane</keyword>
<sequence length="214" mass="23479">MLSEQCFRVLDDDDSGTLIAVLGVVLGAIFVLIFVGVAVLLIIKLHSKRRASKGREYGNDENKSDSHILKECKEPCVSSNQGPDIIPEKSYFQERSDSLPQVIEVEQGVNPSLSTSDPSSRKYRELQSVSYPDDPTLMAAKEPVIAASLRAPNDINESFKGSHVSSNENVFDFPFALALGVINFSGKEVFAEKHNIKRMRLSSNYALLTSAGVD</sequence>
<evidence type="ECO:0000313" key="2">
    <source>
        <dbReference type="EMBL" id="GIX98269.1"/>
    </source>
</evidence>
<feature type="transmembrane region" description="Helical" evidence="1">
    <location>
        <begin position="18"/>
        <end position="43"/>
    </location>
</feature>